<dbReference type="InterPro" id="IPR015943">
    <property type="entry name" value="WD40/YVTN_repeat-like_dom_sf"/>
</dbReference>
<sequence>MVEITPTKRRRIESSPESIACYPLSFVFSSLTYRQAPDCLSTSSQSVVVTVPPKPNPPAIDTITGDLYTNDMRKFLFRKTPVHLAEQYHKQHTITHLKWNHRGTALLSADETGKIAIWSLDGSFDSWCLTFEVDLQQPLAALLWLNADRYYAARDTTTFERQKVLGPRNPYGYMAFVAITVHGEINVQYQRNGPIFSSVRTTLPKSARDTSRADVGCFGMALAGLDDWGRISHAAATFGEDFDPASIITQLLLVEKKGAIQLIVGFGVSKDSSYASFVGRWVLQEVSREVPIKGMTEEYIRDHRWALKYRSGFSISNRFITSLTCARNGEALALGLSDGSIHMQYRESGDPFRLWKSRMLEGSISPDFWQATEPRVIKDGQADPVAGLTFSPNETHIVYVHSSSQFGTIRVTDNEPTQDTFEILQRFFKLGLLNNTDSLDIISELVRFGRTPEYKEMPEQVINAALAAYEIYCGQGDANLFQAKPDVHQIQASPDDWNLAQLGQAYGLALGTYKRLPNKRVQYINLTKAIQLPVILECFLGSCTSDYSYIAEVLESKTLDIKQSLEFEPEYADISGRPVHAVLLVHKPSRLALQKILIMIQQFVQFISSSSYELVHLPESRPLLVRCALTLLQNEPVALEDVLAFFFALDELAKTMDIADQWSLLLSSKLPQNVITPAQAISAKYKDKCAQPAIYLEQQKEQVVDVICKRRIQSNQKVRCCVRCCQPSLPIPEASDPGTFASWYRSIGRRCICGGLFT</sequence>
<dbReference type="PANTHER" id="PTHR13224:SF6">
    <property type="entry name" value="MEDIATOR OF RNA POLYMERASE II TRANSCRIPTION SUBUNIT 16"/>
    <property type="match status" value="1"/>
</dbReference>
<comment type="subcellular location">
    <subcellularLocation>
        <location evidence="1">Nucleus</location>
    </subcellularLocation>
</comment>
<organism evidence="8 9">
    <name type="scientific">Apophysomyces ossiformis</name>
    <dbReference type="NCBI Taxonomy" id="679940"/>
    <lineage>
        <taxon>Eukaryota</taxon>
        <taxon>Fungi</taxon>
        <taxon>Fungi incertae sedis</taxon>
        <taxon>Mucoromycota</taxon>
        <taxon>Mucoromycotina</taxon>
        <taxon>Mucoromycetes</taxon>
        <taxon>Mucorales</taxon>
        <taxon>Mucorineae</taxon>
        <taxon>Mucoraceae</taxon>
        <taxon>Apophysomyces</taxon>
    </lineage>
</organism>
<dbReference type="GO" id="GO:0045893">
    <property type="term" value="P:positive regulation of DNA-templated transcription"/>
    <property type="evidence" value="ECO:0007669"/>
    <property type="project" value="TreeGrafter"/>
</dbReference>
<comment type="caution">
    <text evidence="8">The sequence shown here is derived from an EMBL/GenBank/DDBJ whole genome shotgun (WGS) entry which is preliminary data.</text>
</comment>
<dbReference type="Proteomes" id="UP000605846">
    <property type="component" value="Unassembled WGS sequence"/>
</dbReference>
<evidence type="ECO:0000259" key="7">
    <source>
        <dbReference type="Pfam" id="PF20719"/>
    </source>
</evidence>
<dbReference type="Gene3D" id="2.130.10.10">
    <property type="entry name" value="YVTN repeat-like/Quinoprotein amine dehydrogenase"/>
    <property type="match status" value="1"/>
</dbReference>
<feature type="domain" description="Mediator complex subunit 16 C-terminal" evidence="7">
    <location>
        <begin position="696"/>
        <end position="757"/>
    </location>
</feature>
<dbReference type="InterPro" id="IPR036322">
    <property type="entry name" value="WD40_repeat_dom_sf"/>
</dbReference>
<dbReference type="OrthoDB" id="4139168at2759"/>
<evidence type="ECO:0000256" key="1">
    <source>
        <dbReference type="ARBA" id="ARBA00004123"/>
    </source>
</evidence>
<evidence type="ECO:0000313" key="8">
    <source>
        <dbReference type="EMBL" id="KAF7724871.1"/>
    </source>
</evidence>
<dbReference type="InterPro" id="IPR048339">
    <property type="entry name" value="Mediator_Med16_C"/>
</dbReference>
<reference evidence="8" key="1">
    <citation type="submission" date="2020-01" db="EMBL/GenBank/DDBJ databases">
        <title>Genome Sequencing of Three Apophysomyces-Like Fungal Strains Confirms a Novel Fungal Genus in the Mucoromycota with divergent Burkholderia-like Endosymbiotic Bacteria.</title>
        <authorList>
            <person name="Stajich J.E."/>
            <person name="Macias A.M."/>
            <person name="Carter-House D."/>
            <person name="Lovett B."/>
            <person name="Kasson L.R."/>
            <person name="Berry K."/>
            <person name="Grigoriev I."/>
            <person name="Chang Y."/>
            <person name="Spatafora J."/>
            <person name="Kasson M.T."/>
        </authorList>
    </citation>
    <scope>NUCLEOTIDE SEQUENCE</scope>
    <source>
        <strain evidence="8">NRRL A-21654</strain>
    </source>
</reference>
<evidence type="ECO:0000256" key="2">
    <source>
        <dbReference type="ARBA" id="ARBA00006543"/>
    </source>
</evidence>
<dbReference type="InterPro" id="IPR048338">
    <property type="entry name" value="Mediator_Med16"/>
</dbReference>
<comment type="similarity">
    <text evidence="2">Belongs to the Mediator complex subunit 16 family.</text>
</comment>
<dbReference type="EMBL" id="JABAYA010000109">
    <property type="protein sequence ID" value="KAF7724871.1"/>
    <property type="molecule type" value="Genomic_DNA"/>
</dbReference>
<name>A0A8H7BLD6_9FUNG</name>
<keyword evidence="4" id="KW-0010">Activator</keyword>
<evidence type="ECO:0000256" key="4">
    <source>
        <dbReference type="ARBA" id="ARBA00023159"/>
    </source>
</evidence>
<evidence type="ECO:0000313" key="9">
    <source>
        <dbReference type="Proteomes" id="UP000605846"/>
    </source>
</evidence>
<keyword evidence="5" id="KW-0804">Transcription</keyword>
<proteinExistence type="inferred from homology"/>
<evidence type="ECO:0000256" key="6">
    <source>
        <dbReference type="ARBA" id="ARBA00023242"/>
    </source>
</evidence>
<accession>A0A8H7BLD6</accession>
<dbReference type="SUPFAM" id="SSF50978">
    <property type="entry name" value="WD40 repeat-like"/>
    <property type="match status" value="1"/>
</dbReference>
<gene>
    <name evidence="8" type="primary">SIN4</name>
    <name evidence="8" type="ORF">EC973_000584</name>
</gene>
<protein>
    <submittedName>
        <fullName evidence="8">Mediator complex subunit</fullName>
    </submittedName>
</protein>
<keyword evidence="6" id="KW-0539">Nucleus</keyword>
<evidence type="ECO:0000256" key="5">
    <source>
        <dbReference type="ARBA" id="ARBA00023163"/>
    </source>
</evidence>
<dbReference type="AlphaFoldDB" id="A0A8H7BLD6"/>
<dbReference type="GO" id="GO:0016592">
    <property type="term" value="C:mediator complex"/>
    <property type="evidence" value="ECO:0007669"/>
    <property type="project" value="TreeGrafter"/>
</dbReference>
<dbReference type="Pfam" id="PF20719">
    <property type="entry name" value="Med16_C"/>
    <property type="match status" value="1"/>
</dbReference>
<evidence type="ECO:0000256" key="3">
    <source>
        <dbReference type="ARBA" id="ARBA00023015"/>
    </source>
</evidence>
<dbReference type="PANTHER" id="PTHR13224">
    <property type="entry name" value="THYROID HORMONE RECEPTOR-ASSOCIATED PROTEIN-RELATED"/>
    <property type="match status" value="1"/>
</dbReference>
<keyword evidence="9" id="KW-1185">Reference proteome</keyword>
<keyword evidence="3" id="KW-0805">Transcription regulation</keyword>